<dbReference type="EMBL" id="VFOM01000002">
    <property type="protein sequence ID" value="TQL46657.1"/>
    <property type="molecule type" value="Genomic_DNA"/>
</dbReference>
<sequence length="138" mass="15548">MVEYATENQVASVIAEYEPKWREVIEESTECRFLWVLGGSTIAEEIHGDVCFMQEKTIGITAQLVLRDWEALNVPESLQSLVTDTSTVLREIGRGDLKTICGEASRPVETDECNSELAGRNMLYSQLESSLNKWSPYL</sequence>
<reference evidence="1 2" key="1">
    <citation type="submission" date="2019-06" db="EMBL/GenBank/DDBJ databases">
        <title>Sequencing the genomes of 1000 actinobacteria strains.</title>
        <authorList>
            <person name="Klenk H.-P."/>
        </authorList>
    </citation>
    <scope>NUCLEOTIDE SEQUENCE [LARGE SCALE GENOMIC DNA]</scope>
    <source>
        <strain evidence="1 2">DSM 26477</strain>
    </source>
</reference>
<organism evidence="1 2">
    <name type="scientific">Homoserinimonas aerilata</name>
    <dbReference type="NCBI Taxonomy" id="1162970"/>
    <lineage>
        <taxon>Bacteria</taxon>
        <taxon>Bacillati</taxon>
        <taxon>Actinomycetota</taxon>
        <taxon>Actinomycetes</taxon>
        <taxon>Micrococcales</taxon>
        <taxon>Microbacteriaceae</taxon>
        <taxon>Homoserinimonas</taxon>
    </lineage>
</organism>
<protein>
    <submittedName>
        <fullName evidence="1">Uncharacterized protein</fullName>
    </submittedName>
</protein>
<proteinExistence type="predicted"/>
<gene>
    <name evidence="1" type="ORF">FB562_2181</name>
</gene>
<keyword evidence="2" id="KW-1185">Reference proteome</keyword>
<evidence type="ECO:0000313" key="1">
    <source>
        <dbReference type="EMBL" id="TQL46657.1"/>
    </source>
</evidence>
<dbReference type="AlphaFoldDB" id="A0A542YF03"/>
<accession>A0A542YF03</accession>
<dbReference type="Proteomes" id="UP000317998">
    <property type="component" value="Unassembled WGS sequence"/>
</dbReference>
<evidence type="ECO:0000313" key="2">
    <source>
        <dbReference type="Proteomes" id="UP000317998"/>
    </source>
</evidence>
<comment type="caution">
    <text evidence="1">The sequence shown here is derived from an EMBL/GenBank/DDBJ whole genome shotgun (WGS) entry which is preliminary data.</text>
</comment>
<name>A0A542YF03_9MICO</name>